<protein>
    <submittedName>
        <fullName evidence="1">Uncharacterized protein</fullName>
    </submittedName>
</protein>
<sequence>MSLEITNRTESKGVTGTIFKMATTAMARQYPDTKLDGLIEAIELLLSKFDINIHVASEHVKSICASCNEENVVQFLQTAQNILLNVNKDDDQNFAVKLWSNRESKVLSEIDFELLDNEMQADLAGVLKQFETLEAYLEGVENHVYFTNDLQLDASVMDRINIDDGTTFIGKLQKKIEDEMQSVIKKAFHI</sequence>
<name>A0A6J8E4H3_MYTCO</name>
<dbReference type="OrthoDB" id="10339854at2759"/>
<evidence type="ECO:0000313" key="1">
    <source>
        <dbReference type="EMBL" id="CAC5415287.1"/>
    </source>
</evidence>
<dbReference type="Proteomes" id="UP000507470">
    <property type="component" value="Unassembled WGS sequence"/>
</dbReference>
<evidence type="ECO:0000313" key="2">
    <source>
        <dbReference type="Proteomes" id="UP000507470"/>
    </source>
</evidence>
<dbReference type="AlphaFoldDB" id="A0A6J8E4H3"/>
<proteinExistence type="predicted"/>
<reference evidence="1 2" key="1">
    <citation type="submission" date="2020-06" db="EMBL/GenBank/DDBJ databases">
        <authorList>
            <person name="Li R."/>
            <person name="Bekaert M."/>
        </authorList>
    </citation>
    <scope>NUCLEOTIDE SEQUENCE [LARGE SCALE GENOMIC DNA]</scope>
    <source>
        <strain evidence="2">wild</strain>
    </source>
</reference>
<dbReference type="EMBL" id="CACVKT020008397">
    <property type="protein sequence ID" value="CAC5415287.1"/>
    <property type="molecule type" value="Genomic_DNA"/>
</dbReference>
<keyword evidence="2" id="KW-1185">Reference proteome</keyword>
<gene>
    <name evidence="1" type="ORF">MCOR_47991</name>
</gene>
<accession>A0A6J8E4H3</accession>
<organism evidence="1 2">
    <name type="scientific">Mytilus coruscus</name>
    <name type="common">Sea mussel</name>
    <dbReference type="NCBI Taxonomy" id="42192"/>
    <lineage>
        <taxon>Eukaryota</taxon>
        <taxon>Metazoa</taxon>
        <taxon>Spiralia</taxon>
        <taxon>Lophotrochozoa</taxon>
        <taxon>Mollusca</taxon>
        <taxon>Bivalvia</taxon>
        <taxon>Autobranchia</taxon>
        <taxon>Pteriomorphia</taxon>
        <taxon>Mytilida</taxon>
        <taxon>Mytiloidea</taxon>
        <taxon>Mytilidae</taxon>
        <taxon>Mytilinae</taxon>
        <taxon>Mytilus</taxon>
    </lineage>
</organism>